<gene>
    <name evidence="1" type="ORF">SDC9_156189</name>
</gene>
<dbReference type="EMBL" id="VSSQ01054992">
    <property type="protein sequence ID" value="MPN08901.1"/>
    <property type="molecule type" value="Genomic_DNA"/>
</dbReference>
<sequence length="181" mass="19657">MHENLQFARLQGMPGFALGQGLGGHDGIAIVSLVQFGKIHVDATIEHLHLGEGRAPVRVIQAGGAMGDQQFAIGQQVIEGTVTGKLRGQMTQGPIQRRQCRWGFAKAGAQPIEQCAECSLRVGRTLWMKEAVVTYWQILQVAVVCKNPLTPPKHPDKRVAVCQRDFAVSRLAHMGNDIACA</sequence>
<comment type="caution">
    <text evidence="1">The sequence shown here is derived from an EMBL/GenBank/DDBJ whole genome shotgun (WGS) entry which is preliminary data.</text>
</comment>
<protein>
    <submittedName>
        <fullName evidence="1">Uncharacterized protein</fullName>
    </submittedName>
</protein>
<accession>A0A645F3R2</accession>
<reference evidence="1" key="1">
    <citation type="submission" date="2019-08" db="EMBL/GenBank/DDBJ databases">
        <authorList>
            <person name="Kucharzyk K."/>
            <person name="Murdoch R.W."/>
            <person name="Higgins S."/>
            <person name="Loffler F."/>
        </authorList>
    </citation>
    <scope>NUCLEOTIDE SEQUENCE</scope>
</reference>
<organism evidence="1">
    <name type="scientific">bioreactor metagenome</name>
    <dbReference type="NCBI Taxonomy" id="1076179"/>
    <lineage>
        <taxon>unclassified sequences</taxon>
        <taxon>metagenomes</taxon>
        <taxon>ecological metagenomes</taxon>
    </lineage>
</organism>
<dbReference type="AlphaFoldDB" id="A0A645F3R2"/>
<evidence type="ECO:0000313" key="1">
    <source>
        <dbReference type="EMBL" id="MPN08901.1"/>
    </source>
</evidence>
<name>A0A645F3R2_9ZZZZ</name>
<proteinExistence type="predicted"/>